<dbReference type="STRING" id="1220924.W2RYL7"/>
<dbReference type="Gene3D" id="1.10.1530.10">
    <property type="match status" value="1"/>
</dbReference>
<dbReference type="Proteomes" id="UP000030752">
    <property type="component" value="Unassembled WGS sequence"/>
</dbReference>
<keyword evidence="2" id="KW-0560">Oxidoreductase</keyword>
<evidence type="ECO:0000256" key="2">
    <source>
        <dbReference type="ARBA" id="ARBA00023002"/>
    </source>
</evidence>
<dbReference type="PANTHER" id="PTHR11091:SF0">
    <property type="entry name" value="MALATE DEHYDROGENASE"/>
    <property type="match status" value="1"/>
</dbReference>
<proteinExistence type="inferred from homology"/>
<dbReference type="InterPro" id="IPR043143">
    <property type="entry name" value="Mal/L-sulf/L-lact_DH-like_NADP"/>
</dbReference>
<dbReference type="Pfam" id="PF02615">
    <property type="entry name" value="Ldh_2"/>
    <property type="match status" value="1"/>
</dbReference>
<dbReference type="SUPFAM" id="SSF89733">
    <property type="entry name" value="L-sulfolactate dehydrogenase-like"/>
    <property type="match status" value="1"/>
</dbReference>
<dbReference type="AlphaFoldDB" id="W2RYL7"/>
<organism evidence="3 4">
    <name type="scientific">Cyphellophora europaea (strain CBS 101466)</name>
    <name type="common">Phialophora europaea</name>
    <dbReference type="NCBI Taxonomy" id="1220924"/>
    <lineage>
        <taxon>Eukaryota</taxon>
        <taxon>Fungi</taxon>
        <taxon>Dikarya</taxon>
        <taxon>Ascomycota</taxon>
        <taxon>Pezizomycotina</taxon>
        <taxon>Eurotiomycetes</taxon>
        <taxon>Chaetothyriomycetidae</taxon>
        <taxon>Chaetothyriales</taxon>
        <taxon>Cyphellophoraceae</taxon>
        <taxon>Cyphellophora</taxon>
    </lineage>
</organism>
<name>W2RYL7_CYPE1</name>
<dbReference type="InterPro" id="IPR036111">
    <property type="entry name" value="Mal/L-sulfo/L-lacto_DH-like_sf"/>
</dbReference>
<evidence type="ECO:0008006" key="5">
    <source>
        <dbReference type="Google" id="ProtNLM"/>
    </source>
</evidence>
<dbReference type="Gene3D" id="3.30.1370.60">
    <property type="entry name" value="Hypothetical oxidoreductase yiak, domain 2"/>
    <property type="match status" value="1"/>
</dbReference>
<evidence type="ECO:0000313" key="3">
    <source>
        <dbReference type="EMBL" id="ETN40863.1"/>
    </source>
</evidence>
<sequence>MKIKVSDAEQLAHRALVKLGYGSAEASKISHHLIDSELRGYGVAGLARILSIADRLKGQPPQQTVKVTREAPATAQIDGQDSLGYLVAYEATRMAIEKAKTTGVAAVGANGTWYTGMLSYYAEMAAAEDLVAVIASNCTAWVAPEGGYKPMFGTNPYCVGFPSGDVPIIYDIGTSKIIHADIMLARRLGRELPADSAFNSEGEMTIDPHEALQGAMAVWGGHRGSGLAIVVQLLGVMAGSPAFPPDLEDFGYMIIVVNPAMFRQIEEFKAEIDAFSAKMRDSPPLPGGSQLRMPFERSNGIRQKNREAGEIDVEEGVVDRLKTLLEGS</sequence>
<dbReference type="GeneID" id="19972482"/>
<dbReference type="InterPro" id="IPR003767">
    <property type="entry name" value="Malate/L-lactate_DH-like"/>
</dbReference>
<dbReference type="InParanoid" id="W2RYL7"/>
<dbReference type="PANTHER" id="PTHR11091">
    <property type="entry name" value="OXIDOREDUCTASE-RELATED"/>
    <property type="match status" value="1"/>
</dbReference>
<dbReference type="OrthoDB" id="7881616at2759"/>
<dbReference type="HOGENOM" id="CLU_040452_0_0_1"/>
<evidence type="ECO:0000256" key="1">
    <source>
        <dbReference type="ARBA" id="ARBA00006056"/>
    </source>
</evidence>
<gene>
    <name evidence="3" type="ORF">HMPREF1541_05143</name>
</gene>
<keyword evidence="4" id="KW-1185">Reference proteome</keyword>
<reference evidence="3 4" key="1">
    <citation type="submission" date="2013-03" db="EMBL/GenBank/DDBJ databases">
        <title>The Genome Sequence of Phialophora europaea CBS 101466.</title>
        <authorList>
            <consortium name="The Broad Institute Genomics Platform"/>
            <person name="Cuomo C."/>
            <person name="de Hoog S."/>
            <person name="Gorbushina A."/>
            <person name="Walker B."/>
            <person name="Young S.K."/>
            <person name="Zeng Q."/>
            <person name="Gargeya S."/>
            <person name="Fitzgerald M."/>
            <person name="Haas B."/>
            <person name="Abouelleil A."/>
            <person name="Allen A.W."/>
            <person name="Alvarado L."/>
            <person name="Arachchi H.M."/>
            <person name="Berlin A.M."/>
            <person name="Chapman S.B."/>
            <person name="Gainer-Dewar J."/>
            <person name="Goldberg J."/>
            <person name="Griggs A."/>
            <person name="Gujja S."/>
            <person name="Hansen M."/>
            <person name="Howarth C."/>
            <person name="Imamovic A."/>
            <person name="Ireland A."/>
            <person name="Larimer J."/>
            <person name="McCowan C."/>
            <person name="Murphy C."/>
            <person name="Pearson M."/>
            <person name="Poon T.W."/>
            <person name="Priest M."/>
            <person name="Roberts A."/>
            <person name="Saif S."/>
            <person name="Shea T."/>
            <person name="Sisk P."/>
            <person name="Sykes S."/>
            <person name="Wortman J."/>
            <person name="Nusbaum C."/>
            <person name="Birren B."/>
        </authorList>
    </citation>
    <scope>NUCLEOTIDE SEQUENCE [LARGE SCALE GENOMIC DNA]</scope>
    <source>
        <strain evidence="3 4">CBS 101466</strain>
    </source>
</reference>
<dbReference type="InterPro" id="IPR043144">
    <property type="entry name" value="Mal/L-sulf/L-lact_DH-like_ah"/>
</dbReference>
<dbReference type="RefSeq" id="XP_008717706.1">
    <property type="nucleotide sequence ID" value="XM_008719484.1"/>
</dbReference>
<dbReference type="GO" id="GO:0016491">
    <property type="term" value="F:oxidoreductase activity"/>
    <property type="evidence" value="ECO:0007669"/>
    <property type="project" value="UniProtKB-KW"/>
</dbReference>
<evidence type="ECO:0000313" key="4">
    <source>
        <dbReference type="Proteomes" id="UP000030752"/>
    </source>
</evidence>
<dbReference type="VEuPathDB" id="FungiDB:HMPREF1541_05143"/>
<accession>W2RYL7</accession>
<comment type="similarity">
    <text evidence="1">Belongs to the LDH2/MDH2 oxidoreductase family.</text>
</comment>
<dbReference type="EMBL" id="KB822720">
    <property type="protein sequence ID" value="ETN40863.1"/>
    <property type="molecule type" value="Genomic_DNA"/>
</dbReference>
<protein>
    <recommendedName>
        <fullName evidence="5">Malate/L-lactate dehydrogenase</fullName>
    </recommendedName>
</protein>
<dbReference type="eggNOG" id="ENOG502QRW5">
    <property type="taxonomic scope" value="Eukaryota"/>
</dbReference>